<organism evidence="3 4">
    <name type="scientific">Methylobacterium cerastii</name>
    <dbReference type="NCBI Taxonomy" id="932741"/>
    <lineage>
        <taxon>Bacteria</taxon>
        <taxon>Pseudomonadati</taxon>
        <taxon>Pseudomonadota</taxon>
        <taxon>Alphaproteobacteria</taxon>
        <taxon>Hyphomicrobiales</taxon>
        <taxon>Methylobacteriaceae</taxon>
        <taxon>Methylobacterium</taxon>
    </lineage>
</organism>
<feature type="compositionally biased region" description="Pro residues" evidence="1">
    <location>
        <begin position="93"/>
        <end position="107"/>
    </location>
</feature>
<evidence type="ECO:0000256" key="1">
    <source>
        <dbReference type="SAM" id="MobiDB-lite"/>
    </source>
</evidence>
<protein>
    <recommendedName>
        <fullName evidence="2">Extensin-like C-terminal domain-containing protein</fullName>
    </recommendedName>
</protein>
<accession>A0ABQ4QM55</accession>
<evidence type="ECO:0000313" key="4">
    <source>
        <dbReference type="Proteomes" id="UP001055117"/>
    </source>
</evidence>
<comment type="caution">
    <text evidence="3">The sequence shown here is derived from an EMBL/GenBank/DDBJ whole genome shotgun (WGS) entry which is preliminary data.</text>
</comment>
<reference evidence="3 4" key="1">
    <citation type="journal article" date="2021" name="Front. Microbiol.">
        <title>Comprehensive Comparative Genomics and Phenotyping of Methylobacterium Species.</title>
        <authorList>
            <person name="Alessa O."/>
            <person name="Ogura Y."/>
            <person name="Fujitani Y."/>
            <person name="Takami H."/>
            <person name="Hayashi T."/>
            <person name="Sahin N."/>
            <person name="Tani A."/>
        </authorList>
    </citation>
    <scope>NUCLEOTIDE SEQUENCE [LARGE SCALE GENOMIC DNA]</scope>
    <source>
        <strain evidence="3 4">DSM 23679</strain>
    </source>
</reference>
<feature type="domain" description="Extensin-like C-terminal" evidence="2">
    <location>
        <begin position="157"/>
        <end position="330"/>
    </location>
</feature>
<evidence type="ECO:0000313" key="3">
    <source>
        <dbReference type="EMBL" id="GJD46335.1"/>
    </source>
</evidence>
<feature type="region of interest" description="Disordered" evidence="1">
    <location>
        <begin position="1"/>
        <end position="140"/>
    </location>
</feature>
<evidence type="ECO:0000259" key="2">
    <source>
        <dbReference type="Pfam" id="PF06904"/>
    </source>
</evidence>
<name>A0ABQ4QM55_9HYPH</name>
<feature type="compositionally biased region" description="Basic and acidic residues" evidence="1">
    <location>
        <begin position="1"/>
        <end position="36"/>
    </location>
</feature>
<dbReference type="Proteomes" id="UP001055117">
    <property type="component" value="Unassembled WGS sequence"/>
</dbReference>
<feature type="compositionally biased region" description="Basic and acidic residues" evidence="1">
    <location>
        <begin position="114"/>
        <end position="124"/>
    </location>
</feature>
<dbReference type="EMBL" id="BPQG01000074">
    <property type="protein sequence ID" value="GJD46335.1"/>
    <property type="molecule type" value="Genomic_DNA"/>
</dbReference>
<keyword evidence="4" id="KW-1185">Reference proteome</keyword>
<gene>
    <name evidence="3" type="ORF">AFCDBAGC_4215</name>
</gene>
<dbReference type="Pfam" id="PF06904">
    <property type="entry name" value="Extensin-like_C"/>
    <property type="match status" value="1"/>
</dbReference>
<feature type="compositionally biased region" description="Pro residues" evidence="1">
    <location>
        <begin position="125"/>
        <end position="135"/>
    </location>
</feature>
<sequence>MTAGRDARAQDARAQDAKAQDAKAQDAKAQDAKALDVKALGIKAQTQAPEATVPVPPPLPPERPAELKPATAPGATVSDPPRPPERPAELTPATPPASAPEPKPAEPPAQAEVKPGDKVADKPPEMPVPPPLPPERPAELSGEAALALKVAAPDDAACRVRLKRLGAAFEPLPAIVNGQCGTPLPLKLTGLTDVALPQPATLTCAAAEALARWTTEVQVAAERELKQPLAGIAIGTSYECRGQNHDVEAKLSEHAFANGVDVMSFTFAGRPAIAVGAMADGSAEGRFLDAARSRACGFFRTVLGPGSNAAHANHFHLDERERAAGHRLCQ</sequence>
<dbReference type="InterPro" id="IPR009683">
    <property type="entry name" value="Extensin-like_C"/>
</dbReference>
<proteinExistence type="predicted"/>